<accession>A0ABR1LT56</accession>
<protein>
    <submittedName>
        <fullName evidence="1">Uncharacterized protein</fullName>
    </submittedName>
</protein>
<dbReference type="GeneID" id="92028271"/>
<evidence type="ECO:0000313" key="1">
    <source>
        <dbReference type="EMBL" id="KAK7538347.1"/>
    </source>
</evidence>
<dbReference type="EMBL" id="JBBPEH010000005">
    <property type="protein sequence ID" value="KAK7538347.1"/>
    <property type="molecule type" value="Genomic_DNA"/>
</dbReference>
<gene>
    <name evidence="1" type="ORF">J3D65DRAFT_324215</name>
</gene>
<dbReference type="RefSeq" id="XP_066656034.1">
    <property type="nucleotide sequence ID" value="XM_066795365.1"/>
</dbReference>
<reference evidence="1 2" key="1">
    <citation type="submission" date="2024-04" db="EMBL/GenBank/DDBJ databases">
        <title>Phyllosticta paracitricarpa is synonymous to the EU quarantine fungus P. citricarpa based on phylogenomic analyses.</title>
        <authorList>
            <consortium name="Lawrence Berkeley National Laboratory"/>
            <person name="Van ingen-buijs V.A."/>
            <person name="Van westerhoven A.C."/>
            <person name="Haridas S."/>
            <person name="Skiadas P."/>
            <person name="Martin F."/>
            <person name="Groenewald J.Z."/>
            <person name="Crous P.W."/>
            <person name="Seidl M.F."/>
        </authorList>
    </citation>
    <scope>NUCLEOTIDE SEQUENCE [LARGE SCALE GENOMIC DNA]</scope>
    <source>
        <strain evidence="1 2">CPC 17464</strain>
    </source>
</reference>
<dbReference type="Proteomes" id="UP001360953">
    <property type="component" value="Unassembled WGS sequence"/>
</dbReference>
<evidence type="ECO:0000313" key="2">
    <source>
        <dbReference type="Proteomes" id="UP001360953"/>
    </source>
</evidence>
<comment type="caution">
    <text evidence="1">The sequence shown here is derived from an EMBL/GenBank/DDBJ whole genome shotgun (WGS) entry which is preliminary data.</text>
</comment>
<name>A0ABR1LT56_9PEZI</name>
<keyword evidence="2" id="KW-1185">Reference proteome</keyword>
<organism evidence="1 2">
    <name type="scientific">Phyllosticta citribraziliensis</name>
    <dbReference type="NCBI Taxonomy" id="989973"/>
    <lineage>
        <taxon>Eukaryota</taxon>
        <taxon>Fungi</taxon>
        <taxon>Dikarya</taxon>
        <taxon>Ascomycota</taxon>
        <taxon>Pezizomycotina</taxon>
        <taxon>Dothideomycetes</taxon>
        <taxon>Dothideomycetes incertae sedis</taxon>
        <taxon>Botryosphaeriales</taxon>
        <taxon>Phyllostictaceae</taxon>
        <taxon>Phyllosticta</taxon>
    </lineage>
</organism>
<proteinExistence type="predicted"/>
<sequence>MPCGTASRVDHLTSETHTRSLRLRLRLRPRPRRSLREGKVRLLRRVEAPPACSMSMSMSCPVLRSVFNSLPSHFSLACHPCFLCFRLVLPCRPHRLFCDVDAAPSARRPRHLILVLVLVPANPNLQTRPSPCSCTPVALPNLSTGPNTLDMAVAAIAMNRPRSCPLAARSFSRSRKIRPWRFPAPRPSGKEYPLPALVAVLLRVWSLPNQETSGLKWAPPSTVCIKTRSKRCKLQRPRKQPNFTPQSLDHCIA</sequence>